<evidence type="ECO:0000259" key="2">
    <source>
        <dbReference type="PROSITE" id="PS50838"/>
    </source>
</evidence>
<reference evidence="3 4" key="1">
    <citation type="submission" date="2015-12" db="EMBL/GenBank/DDBJ databases">
        <title>Draft genome sequence of Moniliophthora roreri, the causal agent of frosty pod rot of cacao.</title>
        <authorList>
            <person name="Aime M.C."/>
            <person name="Diaz-Valderrama J.R."/>
            <person name="Kijpornyongpan T."/>
            <person name="Phillips-Mora W."/>
        </authorList>
    </citation>
    <scope>NUCLEOTIDE SEQUENCE [LARGE SCALE GENOMIC DNA]</scope>
    <source>
        <strain evidence="3 4">MCA 2952</strain>
    </source>
</reference>
<evidence type="ECO:0000256" key="1">
    <source>
        <dbReference type="SAM" id="MobiDB-lite"/>
    </source>
</evidence>
<dbReference type="Gene3D" id="1.10.10.1200">
    <property type="entry name" value="MAGE homology domain, winged helix WH1 motif"/>
    <property type="match status" value="1"/>
</dbReference>
<dbReference type="Gene3D" id="1.10.10.1210">
    <property type="entry name" value="MAGE homology domain, winged helix WH2 motif"/>
    <property type="match status" value="1"/>
</dbReference>
<dbReference type="Pfam" id="PF01454">
    <property type="entry name" value="MAGE"/>
    <property type="match status" value="1"/>
</dbReference>
<proteinExistence type="predicted"/>
<evidence type="ECO:0000313" key="3">
    <source>
        <dbReference type="EMBL" id="KTB34791.1"/>
    </source>
</evidence>
<dbReference type="InterPro" id="IPR041899">
    <property type="entry name" value="MAGE_WH2"/>
</dbReference>
<dbReference type="PROSITE" id="PS50838">
    <property type="entry name" value="MAGE"/>
    <property type="match status" value="1"/>
</dbReference>
<name>A0A0W0FEN6_MONRR</name>
<dbReference type="Proteomes" id="UP000054988">
    <property type="component" value="Unassembled WGS sequence"/>
</dbReference>
<sequence length="393" mass="43908">MAPRTYTRSQRPSQSQSQPRQSQRGHKSRIESDEEEEDQNYNGGNDMDVDEDEGGSGSNATYLTIQFQEISRKANQLVRLALFNENRRGPLRRDDISKKVMGGNARIFNRVFEQANATLKKTFGMELVELPSKASLEEEATGTVEDAELEEARKAVGGKKKATTVGSKQYIIRSILDPGLLDYASLMHESILNQEAEDLPSDDDDDDSGIRSYGSIFSWSTCDQLEAYGVLTVILSLILVSGKVMSDADLRNALKHLYLNNSSQIRFTALSTTRTMPLDRFLDSLMRQGYIDQQIVGEAKKKGGPGKRARQADDDTGVQYEWRWGPRAHSEFGEQGIAQFIAETMVSENQDDDDEEEGSSRGQRRRQEQAMSNLEKMLKGVQKAAGGILSDLK</sequence>
<comment type="caution">
    <text evidence="3">The sequence shown here is derived from an EMBL/GenBank/DDBJ whole genome shotgun (WGS) entry which is preliminary data.</text>
</comment>
<dbReference type="InterPro" id="IPR037445">
    <property type="entry name" value="MAGE"/>
</dbReference>
<dbReference type="EMBL" id="LATX01002036">
    <property type="protein sequence ID" value="KTB34791.1"/>
    <property type="molecule type" value="Genomic_DNA"/>
</dbReference>
<dbReference type="GO" id="GO:0006281">
    <property type="term" value="P:DNA repair"/>
    <property type="evidence" value="ECO:0007669"/>
    <property type="project" value="TreeGrafter"/>
</dbReference>
<dbReference type="GO" id="GO:0005634">
    <property type="term" value="C:nucleus"/>
    <property type="evidence" value="ECO:0007669"/>
    <property type="project" value="TreeGrafter"/>
</dbReference>
<feature type="region of interest" description="Disordered" evidence="1">
    <location>
        <begin position="346"/>
        <end position="379"/>
    </location>
</feature>
<accession>A0A0W0FEN6</accession>
<evidence type="ECO:0000313" key="4">
    <source>
        <dbReference type="Proteomes" id="UP000054988"/>
    </source>
</evidence>
<organism evidence="3 4">
    <name type="scientific">Moniliophthora roreri</name>
    <name type="common">Frosty pod rot fungus</name>
    <name type="synonym">Monilia roreri</name>
    <dbReference type="NCBI Taxonomy" id="221103"/>
    <lineage>
        <taxon>Eukaryota</taxon>
        <taxon>Fungi</taxon>
        <taxon>Dikarya</taxon>
        <taxon>Basidiomycota</taxon>
        <taxon>Agaricomycotina</taxon>
        <taxon>Agaricomycetes</taxon>
        <taxon>Agaricomycetidae</taxon>
        <taxon>Agaricales</taxon>
        <taxon>Marasmiineae</taxon>
        <taxon>Marasmiaceae</taxon>
        <taxon>Moniliophthora</taxon>
    </lineage>
</organism>
<feature type="region of interest" description="Disordered" evidence="1">
    <location>
        <begin position="1"/>
        <end position="59"/>
    </location>
</feature>
<dbReference type="PANTHER" id="PTHR11736:SF14">
    <property type="entry name" value="NSE3 HOMOLOG, SMC5-SMC6 COMPLEX COMPONENT"/>
    <property type="match status" value="1"/>
</dbReference>
<dbReference type="InterPro" id="IPR002190">
    <property type="entry name" value="MHD_dom"/>
</dbReference>
<gene>
    <name evidence="3" type="ORF">WG66_12639</name>
</gene>
<feature type="compositionally biased region" description="Low complexity" evidence="1">
    <location>
        <begin position="8"/>
        <end position="22"/>
    </location>
</feature>
<dbReference type="InterPro" id="IPR041898">
    <property type="entry name" value="MAGE_WH1"/>
</dbReference>
<dbReference type="AlphaFoldDB" id="A0A0W0FEN6"/>
<dbReference type="SMART" id="SM01373">
    <property type="entry name" value="MAGE"/>
    <property type="match status" value="1"/>
</dbReference>
<dbReference type="eggNOG" id="KOG4562">
    <property type="taxonomic scope" value="Eukaryota"/>
</dbReference>
<feature type="domain" description="MAGE" evidence="2">
    <location>
        <begin position="70"/>
        <end position="130"/>
    </location>
</feature>
<dbReference type="PANTHER" id="PTHR11736">
    <property type="entry name" value="MELANOMA-ASSOCIATED ANTIGEN MAGE ANTIGEN"/>
    <property type="match status" value="1"/>
</dbReference>
<protein>
    <recommendedName>
        <fullName evidence="2">MAGE domain-containing protein</fullName>
    </recommendedName>
</protein>